<dbReference type="AlphaFoldDB" id="A0A7G9GVH9"/>
<dbReference type="KEGG" id="fho:H9Q81_07560"/>
<evidence type="ECO:0000313" key="1">
    <source>
        <dbReference type="EMBL" id="QNM14811.1"/>
    </source>
</evidence>
<evidence type="ECO:0000313" key="2">
    <source>
        <dbReference type="Proteomes" id="UP000515913"/>
    </source>
</evidence>
<dbReference type="RefSeq" id="WP_187422741.1">
    <property type="nucleotide sequence ID" value="NZ_CP060637.1"/>
</dbReference>
<organism evidence="1 2">
    <name type="scientific">Fusobacterium hominis</name>
    <dbReference type="NCBI Taxonomy" id="2764326"/>
    <lineage>
        <taxon>Bacteria</taxon>
        <taxon>Fusobacteriati</taxon>
        <taxon>Fusobacteriota</taxon>
        <taxon>Fusobacteriia</taxon>
        <taxon>Fusobacteriales</taxon>
        <taxon>Fusobacteriaceae</taxon>
        <taxon>Fusobacterium</taxon>
    </lineage>
</organism>
<accession>A0A7G9GVH9</accession>
<dbReference type="EMBL" id="CP060637">
    <property type="protein sequence ID" value="QNM14811.1"/>
    <property type="molecule type" value="Genomic_DNA"/>
</dbReference>
<name>A0A7G9GVH9_9FUSO</name>
<proteinExistence type="predicted"/>
<gene>
    <name evidence="1" type="ORF">H9Q81_07560</name>
</gene>
<sequence length="98" mass="11705">MSVQITIMEEIKKIENSLKRESAIKNQIENYKALLDHIGELKEDLKPLPEDVTFKDYQEWEAYVNKKIKSRNNSMRTVEKNKDIMIALEYYLEQNPEK</sequence>
<dbReference type="Proteomes" id="UP000515913">
    <property type="component" value="Chromosome"/>
</dbReference>
<reference evidence="1 2" key="1">
    <citation type="submission" date="2020-08" db="EMBL/GenBank/DDBJ databases">
        <authorList>
            <person name="Liu C."/>
            <person name="Sun Q."/>
        </authorList>
    </citation>
    <scope>NUCLEOTIDE SEQUENCE [LARGE SCALE GENOMIC DNA]</scope>
    <source>
        <strain evidence="1 2">NSJ-57</strain>
    </source>
</reference>
<keyword evidence="2" id="KW-1185">Reference proteome</keyword>
<protein>
    <submittedName>
        <fullName evidence="1">Uncharacterized protein</fullName>
    </submittedName>
</protein>